<feature type="transmembrane region" description="Helical" evidence="10">
    <location>
        <begin position="84"/>
        <end position="106"/>
    </location>
</feature>
<sequence length="576" mass="62291">MAPTVLSTTLSLVGLQVGSRLLSFGLNQLLLRSTSPQAFGVATIQLDTLMATVLFLIREGIRGAVVRTRSSGDAAASTLQRQSLLIPSLFIVPASLAYLAYFLVFSPTLMPPYFPTSLALYGISTVIELVSEQLYLRTLQDWQTLTSRRVRVEGVAVFVKAIGTLVTVWSVREEDALLAFGIGQLVYSLTIWAGLAYIVPTRQAAPGASKEPAASSSFFGLRRVDGRYFDPAITDLGWALTKQSVVKQLLTEGDKLAVGRFGSSADMGGYAVALNYGSLVARILFQPLEESSRLYFSSLSAASAPAPPAHTEHQSVDTSLTVPIRQSARPSGGPTLATLSSAASYLRLLLLIYTHLALIFWLIAPAYTTPLLHLLLGARWSRTSAAPLLRAYALSLPFMAFNGLTEAFFQSVAPPRWIQRGSAWMCVCAAAFAGTVWATMRWKGMGAEGLIIANSVNLALRTAFSTWFMWTYFDKAVGALRGGKEGKDVLHTLSWRRWMPSTLSLAAFSAAGWACRKSETRWEDAVLVKGAGVRATAKHLAFGAAAGLACLGVVAFSQRAEIRQLLVSMRSKRKEA</sequence>
<keyword evidence="4 10" id="KW-0812">Transmembrane</keyword>
<feature type="transmembrane region" description="Helical" evidence="10">
    <location>
        <begin position="39"/>
        <end position="57"/>
    </location>
</feature>
<evidence type="ECO:0000256" key="4">
    <source>
        <dbReference type="ARBA" id="ARBA00022692"/>
    </source>
</evidence>
<evidence type="ECO:0000256" key="5">
    <source>
        <dbReference type="ARBA" id="ARBA00022824"/>
    </source>
</evidence>
<feature type="transmembrane region" description="Helical" evidence="10">
    <location>
        <begin position="152"/>
        <end position="171"/>
    </location>
</feature>
<keyword evidence="10" id="KW-0813">Transport</keyword>
<evidence type="ECO:0000256" key="3">
    <source>
        <dbReference type="ARBA" id="ARBA00010288"/>
    </source>
</evidence>
<dbReference type="PANTHER" id="PTHR13117">
    <property type="entry name" value="ENDOPLASMIC RETICULUM MULTISPAN TRANSMEMBRANE PROTEIN-RELATED"/>
    <property type="match status" value="1"/>
</dbReference>
<dbReference type="InterPro" id="IPR007594">
    <property type="entry name" value="RFT1"/>
</dbReference>
<keyword evidence="5 10" id="KW-0256">Endoplasmic reticulum</keyword>
<reference evidence="11 12" key="1">
    <citation type="submission" date="2021-12" db="EMBL/GenBank/DDBJ databases">
        <title>High titer production of polyol ester of fatty acids by Rhodotorula paludigena BS15 towards product separation-free biomass refinery.</title>
        <authorList>
            <person name="Mano J."/>
            <person name="Ono H."/>
            <person name="Tanaka T."/>
            <person name="Naito K."/>
            <person name="Sushida H."/>
            <person name="Ike M."/>
            <person name="Tokuyasu K."/>
            <person name="Kitaoka M."/>
        </authorList>
    </citation>
    <scope>NUCLEOTIDE SEQUENCE [LARGE SCALE GENOMIC DNA]</scope>
    <source>
        <strain evidence="11 12">BS15</strain>
    </source>
</reference>
<dbReference type="Pfam" id="PF04506">
    <property type="entry name" value="Rft-1"/>
    <property type="match status" value="1"/>
</dbReference>
<feature type="transmembrane region" description="Helical" evidence="10">
    <location>
        <begin position="112"/>
        <end position="131"/>
    </location>
</feature>
<comment type="function">
    <text evidence="9 10">Intramembrane glycolipid transporter that operates in the biosynthetic pathway of dolichol-linked oligosaccharides, the glycan precursors employed in protein asparagine (N)-glycosylation. The sequential addition of sugars to dolichol pyrophosphate produces dolichol-linked oligosaccharides containing fourteen sugars, including two GlcNAcs, nine mannoses and three glucoses. Once assembled, the oligosaccharide is transferred from the lipid to nascent proteins by oligosaccharyltransferases. The assembly of dolichol-linked oligosaccharides begins on the cytosolic side of the endoplasmic reticulum membrane and finishes in its lumen. RFT1 could mediate the translocation of the cytosolically oriented intermediate DolPP-GlcNAc2Man5, produced by ALG11, into the ER lumen where dolichol-linked oligosaccharides assembly continues. However, the intramembrane lipid transporter activity could not be confirmed in vitro.</text>
</comment>
<name>A0AAV5GXA8_9BASI</name>
<dbReference type="GO" id="GO:0034203">
    <property type="term" value="P:glycolipid translocation"/>
    <property type="evidence" value="ECO:0007669"/>
    <property type="project" value="TreeGrafter"/>
</dbReference>
<feature type="transmembrane region" description="Helical" evidence="10">
    <location>
        <begin position="388"/>
        <end position="409"/>
    </location>
</feature>
<dbReference type="GO" id="GO:0006488">
    <property type="term" value="P:dolichol-linked oligosaccharide biosynthetic process"/>
    <property type="evidence" value="ECO:0007669"/>
    <property type="project" value="InterPro"/>
</dbReference>
<comment type="subcellular location">
    <subcellularLocation>
        <location evidence="1 10">Endoplasmic reticulum membrane</location>
        <topology evidence="1 10">Multi-pass membrane protein</topology>
    </subcellularLocation>
</comment>
<evidence type="ECO:0000256" key="7">
    <source>
        <dbReference type="ARBA" id="ARBA00023136"/>
    </source>
</evidence>
<accession>A0AAV5GXA8</accession>
<dbReference type="EMBL" id="BQKY01000015">
    <property type="protein sequence ID" value="GJN93799.1"/>
    <property type="molecule type" value="Genomic_DNA"/>
</dbReference>
<evidence type="ECO:0000313" key="11">
    <source>
        <dbReference type="EMBL" id="GJN93799.1"/>
    </source>
</evidence>
<evidence type="ECO:0000256" key="9">
    <source>
        <dbReference type="ARBA" id="ARBA00045912"/>
    </source>
</evidence>
<evidence type="ECO:0000256" key="8">
    <source>
        <dbReference type="ARBA" id="ARBA00044793"/>
    </source>
</evidence>
<comment type="pathway">
    <text evidence="2">Protein modification; protein glycosylation.</text>
</comment>
<feature type="transmembrane region" description="Helical" evidence="10">
    <location>
        <begin position="451"/>
        <end position="473"/>
    </location>
</feature>
<evidence type="ECO:0000256" key="2">
    <source>
        <dbReference type="ARBA" id="ARBA00004922"/>
    </source>
</evidence>
<feature type="transmembrane region" description="Helical" evidence="10">
    <location>
        <begin position="421"/>
        <end position="439"/>
    </location>
</feature>
<dbReference type="Proteomes" id="UP001342314">
    <property type="component" value="Unassembled WGS sequence"/>
</dbReference>
<organism evidence="11 12">
    <name type="scientific">Rhodotorula paludigena</name>
    <dbReference type="NCBI Taxonomy" id="86838"/>
    <lineage>
        <taxon>Eukaryota</taxon>
        <taxon>Fungi</taxon>
        <taxon>Dikarya</taxon>
        <taxon>Basidiomycota</taxon>
        <taxon>Pucciniomycotina</taxon>
        <taxon>Microbotryomycetes</taxon>
        <taxon>Sporidiobolales</taxon>
        <taxon>Sporidiobolaceae</taxon>
        <taxon>Rhodotorula</taxon>
    </lineage>
</organism>
<keyword evidence="12" id="KW-1185">Reference proteome</keyword>
<comment type="caution">
    <text evidence="10">Lacks conserved residue(s) required for the propagation of feature annotation.</text>
</comment>
<evidence type="ECO:0000256" key="6">
    <source>
        <dbReference type="ARBA" id="ARBA00022989"/>
    </source>
</evidence>
<gene>
    <name evidence="11" type="ORF">Rhopal_006857-T1</name>
</gene>
<dbReference type="PANTHER" id="PTHR13117:SF5">
    <property type="entry name" value="PROTEIN RFT1 HOMOLOG"/>
    <property type="match status" value="1"/>
</dbReference>
<evidence type="ECO:0000313" key="12">
    <source>
        <dbReference type="Proteomes" id="UP001342314"/>
    </source>
</evidence>
<feature type="transmembrane region" description="Helical" evidence="10">
    <location>
        <begin position="177"/>
        <end position="199"/>
    </location>
</feature>
<dbReference type="GO" id="GO:0005789">
    <property type="term" value="C:endoplasmic reticulum membrane"/>
    <property type="evidence" value="ECO:0007669"/>
    <property type="project" value="UniProtKB-SubCell"/>
</dbReference>
<comment type="similarity">
    <text evidence="3 10">Belongs to the RFT1 family.</text>
</comment>
<dbReference type="AlphaFoldDB" id="A0AAV5GXA8"/>
<protein>
    <recommendedName>
        <fullName evidence="8 10">Man(5)GlcNAc(2)-PP-dolichol translocation protein RFT1</fullName>
    </recommendedName>
</protein>
<evidence type="ECO:0000256" key="1">
    <source>
        <dbReference type="ARBA" id="ARBA00004477"/>
    </source>
</evidence>
<comment type="caution">
    <text evidence="11">The sequence shown here is derived from an EMBL/GenBank/DDBJ whole genome shotgun (WGS) entry which is preliminary data.</text>
</comment>
<keyword evidence="7 10" id="KW-0472">Membrane</keyword>
<keyword evidence="6 10" id="KW-1133">Transmembrane helix</keyword>
<feature type="transmembrane region" description="Helical" evidence="10">
    <location>
        <begin position="348"/>
        <end position="368"/>
    </location>
</feature>
<proteinExistence type="inferred from homology"/>
<evidence type="ECO:0000256" key="10">
    <source>
        <dbReference type="RuleBase" id="RU365067"/>
    </source>
</evidence>